<protein>
    <submittedName>
        <fullName evidence="1">Uncharacterized protein</fullName>
    </submittedName>
</protein>
<dbReference type="Proteomes" id="UP000422108">
    <property type="component" value="Chromosome"/>
</dbReference>
<sequence>MNNCAQLRWIVGRLQSAGTGAYRGICSGAGNAVDGYKDKQDDILFAIFQRAENIWTADAIFT</sequence>
<organism evidence="1 2">
    <name type="scientific">Desulfosarcina ovata subsp. ovata</name>
    <dbReference type="NCBI Taxonomy" id="2752305"/>
    <lineage>
        <taxon>Bacteria</taxon>
        <taxon>Pseudomonadati</taxon>
        <taxon>Thermodesulfobacteriota</taxon>
        <taxon>Desulfobacteria</taxon>
        <taxon>Desulfobacterales</taxon>
        <taxon>Desulfosarcinaceae</taxon>
        <taxon>Desulfosarcina</taxon>
    </lineage>
</organism>
<evidence type="ECO:0000313" key="1">
    <source>
        <dbReference type="EMBL" id="BBO89553.1"/>
    </source>
</evidence>
<gene>
    <name evidence="1" type="ORF">DSCOOX_27330</name>
</gene>
<reference evidence="1 2" key="1">
    <citation type="submission" date="2019-11" db="EMBL/GenBank/DDBJ databases">
        <title>Comparative genomics of hydrocarbon-degrading Desulfosarcina strains.</title>
        <authorList>
            <person name="Watanabe M."/>
            <person name="Kojima H."/>
            <person name="Fukui M."/>
        </authorList>
    </citation>
    <scope>NUCLEOTIDE SEQUENCE [LARGE SCALE GENOMIC DNA]</scope>
    <source>
        <strain evidence="2">oXyS1</strain>
    </source>
</reference>
<proteinExistence type="predicted"/>
<dbReference type="EMBL" id="AP021879">
    <property type="protein sequence ID" value="BBO89553.1"/>
    <property type="molecule type" value="Genomic_DNA"/>
</dbReference>
<dbReference type="AlphaFoldDB" id="A0A5K8AA23"/>
<name>A0A5K8AA23_9BACT</name>
<keyword evidence="2" id="KW-1185">Reference proteome</keyword>
<accession>A0A5K8AA23</accession>
<evidence type="ECO:0000313" key="2">
    <source>
        <dbReference type="Proteomes" id="UP000422108"/>
    </source>
</evidence>